<organism evidence="2">
    <name type="scientific">Eutreptiella gymnastica</name>
    <dbReference type="NCBI Taxonomy" id="73025"/>
    <lineage>
        <taxon>Eukaryota</taxon>
        <taxon>Discoba</taxon>
        <taxon>Euglenozoa</taxon>
        <taxon>Euglenida</taxon>
        <taxon>Spirocuta</taxon>
        <taxon>Euglenophyceae</taxon>
        <taxon>Eutreptiales</taxon>
        <taxon>Eutreptiaceae</taxon>
        <taxon>Eutreptiella</taxon>
    </lineage>
</organism>
<protein>
    <submittedName>
        <fullName evidence="2">Uncharacterized protein</fullName>
    </submittedName>
</protein>
<sequence length="869" mass="98955">MALVLNTVDSCEPKGGTKLMGIIQSSIQSSSYQEHQEREAISRFKSSKEKDMVLLFGNKVEVYKRSHHAASAKGDDKGHRTAMGKQYQPLGTPRETNSIANRFVFPVLEVNAKTKQQRMATQPRKGPGADDYLDDLAEKYRIEEKSSAKKMPAVKKARGNGTPVFGRRATLVQPDNESEAVPGKLRRFNGEGAKRAVSPNNDKESGSEGSDDGESTEASALEYLREKYGSVDFYGRHDFYLKKAAQIREVKRTEQQKRLETLNNSDGDADAEDVDVKLDGASGFDGPWRRGKRQAQPKRKCRRRHHRLYCRFHPDNVMQKYKDGVAHPVFRFPLKEVNESRLRVDRAMEGSTFIDGLDQELNFEAIFQSLTVEKTNAAKRTRKSRSQTEAALKSVVFITNQTHGDLYESMRSEVTTSHDDAEEMTLHSEHSGEDEDTTLHDLGFPHSPDSLGIKLARSEDAGTRFKIPKDNRSSVSEGAASRSHISDTSSPRDDAQESSRKLSGPIGDAEAEYGNEAQGGSKARRSSPALAHSESQDASGLALKRDMSYRYLDGSPRGIEEDEEDPHGWRGCPCTPRSTDSDDDRNAKSPAEAWRLSFHRMKCQMDQTLNEALDARKIDRTNVYTSKNHLARIADKAGDVAERWSQCRYYKTSRQLPHPRIKKQELQRLERKRLQEERQERSTEERQQHAEKWTPYSLPEVVLRRQKTPLDSGCVHDAQSEKDKRELPLKDVTFDHPATVWGSIWTVAHTEKEKQTKNMNRCIELYSKIVNFCSHISYPSTAFQETFVGHLRNTLTQGGEVTQDILFDLLLAFDRRSIESRDSMKLIHFIREELGITHRQFFHWLQDQGWKLTVELKNLKKRLINEKKL</sequence>
<accession>A0A7S4GHC8</accession>
<feature type="region of interest" description="Disordered" evidence="1">
    <location>
        <begin position="554"/>
        <end position="589"/>
    </location>
</feature>
<feature type="compositionally biased region" description="Basic and acidic residues" evidence="1">
    <location>
        <begin position="456"/>
        <end position="472"/>
    </location>
</feature>
<feature type="region of interest" description="Disordered" evidence="1">
    <location>
        <begin position="411"/>
        <end position="541"/>
    </location>
</feature>
<evidence type="ECO:0000256" key="1">
    <source>
        <dbReference type="SAM" id="MobiDB-lite"/>
    </source>
</evidence>
<feature type="compositionally biased region" description="Basic and acidic residues" evidence="1">
    <location>
        <begin position="411"/>
        <end position="431"/>
    </location>
</feature>
<dbReference type="EMBL" id="HBJA01140575">
    <property type="protein sequence ID" value="CAE0837064.1"/>
    <property type="molecule type" value="Transcribed_RNA"/>
</dbReference>
<feature type="compositionally biased region" description="Basic and acidic residues" evidence="1">
    <location>
        <begin position="490"/>
        <end position="500"/>
    </location>
</feature>
<reference evidence="2" key="1">
    <citation type="submission" date="2021-01" db="EMBL/GenBank/DDBJ databases">
        <authorList>
            <person name="Corre E."/>
            <person name="Pelletier E."/>
            <person name="Niang G."/>
            <person name="Scheremetjew M."/>
            <person name="Finn R."/>
            <person name="Kale V."/>
            <person name="Holt S."/>
            <person name="Cochrane G."/>
            <person name="Meng A."/>
            <person name="Brown T."/>
            <person name="Cohen L."/>
        </authorList>
    </citation>
    <scope>NUCLEOTIDE SEQUENCE</scope>
    <source>
        <strain evidence="2">CCMP1594</strain>
    </source>
</reference>
<name>A0A7S4GHC8_9EUGL</name>
<proteinExistence type="predicted"/>
<evidence type="ECO:0000313" key="2">
    <source>
        <dbReference type="EMBL" id="CAE0837064.1"/>
    </source>
</evidence>
<dbReference type="AlphaFoldDB" id="A0A7S4GHC8"/>
<gene>
    <name evidence="2" type="ORF">EGYM00163_LOCUS48433</name>
</gene>
<feature type="region of interest" description="Disordered" evidence="1">
    <location>
        <begin position="150"/>
        <end position="217"/>
    </location>
</feature>